<name>A0AA86TCN0_9FABA</name>
<proteinExistence type="predicted"/>
<gene>
    <name evidence="1" type="ORF">AYBTSS11_LOCUS23218</name>
</gene>
<accession>A0AA86TCN0</accession>
<evidence type="ECO:0000313" key="2">
    <source>
        <dbReference type="Proteomes" id="UP001189624"/>
    </source>
</evidence>
<sequence length="109" mass="12600">YIDTTHPILRTCLDVHAYEILHLPLVVKQTIYKGLSQILLGLSIKHKTSLLEYPETEVANGIILGELKEKIEMHKRRVKQRVIKGLVDISKHRSCRRNKISVHHPKSCM</sequence>
<protein>
    <submittedName>
        <fullName evidence="1">Uncharacterized protein</fullName>
    </submittedName>
</protein>
<evidence type="ECO:0000313" key="1">
    <source>
        <dbReference type="EMBL" id="CAJ1971219.1"/>
    </source>
</evidence>
<keyword evidence="2" id="KW-1185">Reference proteome</keyword>
<dbReference type="Gramene" id="rna-AYBTSS11_LOCUS23218">
    <property type="protein sequence ID" value="CAJ1971219.1"/>
    <property type="gene ID" value="gene-AYBTSS11_LOCUS23218"/>
</dbReference>
<feature type="non-terminal residue" evidence="1">
    <location>
        <position position="1"/>
    </location>
</feature>
<reference evidence="1" key="1">
    <citation type="submission" date="2023-10" db="EMBL/GenBank/DDBJ databases">
        <authorList>
            <person name="Domelevo Entfellner J.-B."/>
        </authorList>
    </citation>
    <scope>NUCLEOTIDE SEQUENCE</scope>
</reference>
<dbReference type="EMBL" id="OY731405">
    <property type="protein sequence ID" value="CAJ1971219.1"/>
    <property type="molecule type" value="Genomic_DNA"/>
</dbReference>
<dbReference type="Proteomes" id="UP001189624">
    <property type="component" value="Chromosome 8"/>
</dbReference>
<dbReference type="AlphaFoldDB" id="A0AA86TCN0"/>
<organism evidence="1 2">
    <name type="scientific">Sphenostylis stenocarpa</name>
    <dbReference type="NCBI Taxonomy" id="92480"/>
    <lineage>
        <taxon>Eukaryota</taxon>
        <taxon>Viridiplantae</taxon>
        <taxon>Streptophyta</taxon>
        <taxon>Embryophyta</taxon>
        <taxon>Tracheophyta</taxon>
        <taxon>Spermatophyta</taxon>
        <taxon>Magnoliopsida</taxon>
        <taxon>eudicotyledons</taxon>
        <taxon>Gunneridae</taxon>
        <taxon>Pentapetalae</taxon>
        <taxon>rosids</taxon>
        <taxon>fabids</taxon>
        <taxon>Fabales</taxon>
        <taxon>Fabaceae</taxon>
        <taxon>Papilionoideae</taxon>
        <taxon>50 kb inversion clade</taxon>
        <taxon>NPAAA clade</taxon>
        <taxon>indigoferoid/millettioid clade</taxon>
        <taxon>Phaseoleae</taxon>
        <taxon>Sphenostylis</taxon>
    </lineage>
</organism>